<dbReference type="SUPFAM" id="SSF50129">
    <property type="entry name" value="GroES-like"/>
    <property type="match status" value="1"/>
</dbReference>
<accession>A0A381QH05</accession>
<dbReference type="Pfam" id="PF00107">
    <property type="entry name" value="ADH_zinc_N"/>
    <property type="match status" value="1"/>
</dbReference>
<sequence>VAGPGEVCVRVHRAGINFADLMMRQGLYGSAPDFPFTPGYETAGEVMDVGSGVEGVSSGDRVIAMTGFGGYAEQAVVTADRIVKLPDSISFDKGAAIPVAYGTAYHMLVHLGGLHPGDTVLVHHAAGGVGTAAAQICTAYGASLVIGTASGPKREFVEAMGMRFVDRESEDFVEVCKRMTDGEGVHQAIDPVGGKHLMRSYRALRNGGKLHVFGASSAVSGERRSWFAAMRMWRGTPRFDPLKMMNSNKAVFGVHMGRLKDDQVFRGHLESLSGMMLKGQIDPVIDSVWRFQQVADAQRHMHDRKNRGKVLLDFS</sequence>
<proteinExistence type="predicted"/>
<protein>
    <recommendedName>
        <fullName evidence="2">Enoyl reductase (ER) domain-containing protein</fullName>
    </recommendedName>
</protein>
<dbReference type="AlphaFoldDB" id="A0A381QH05"/>
<dbReference type="InterPro" id="IPR020843">
    <property type="entry name" value="ER"/>
</dbReference>
<feature type="non-terminal residue" evidence="3">
    <location>
        <position position="1"/>
    </location>
</feature>
<keyword evidence="1" id="KW-0560">Oxidoreductase</keyword>
<dbReference type="InterPro" id="IPR052100">
    <property type="entry name" value="SV-ATPase_mito-regulator"/>
</dbReference>
<dbReference type="SUPFAM" id="SSF51735">
    <property type="entry name" value="NAD(P)-binding Rossmann-fold domains"/>
    <property type="match status" value="1"/>
</dbReference>
<dbReference type="SMART" id="SM00829">
    <property type="entry name" value="PKS_ER"/>
    <property type="match status" value="1"/>
</dbReference>
<dbReference type="InterPro" id="IPR036291">
    <property type="entry name" value="NAD(P)-bd_dom_sf"/>
</dbReference>
<evidence type="ECO:0000259" key="2">
    <source>
        <dbReference type="SMART" id="SM00829"/>
    </source>
</evidence>
<dbReference type="PANTHER" id="PTHR44054:SF1">
    <property type="entry name" value="SYNAPTIC VESICLE MEMBRANE PROTEIN VAT-1 HOMOLOG"/>
    <property type="match status" value="1"/>
</dbReference>
<name>A0A381QH05_9ZZZZ</name>
<evidence type="ECO:0000313" key="3">
    <source>
        <dbReference type="EMBL" id="SUZ78586.1"/>
    </source>
</evidence>
<dbReference type="InterPro" id="IPR013154">
    <property type="entry name" value="ADH-like_N"/>
</dbReference>
<dbReference type="InterPro" id="IPR011032">
    <property type="entry name" value="GroES-like_sf"/>
</dbReference>
<reference evidence="3" key="1">
    <citation type="submission" date="2018-05" db="EMBL/GenBank/DDBJ databases">
        <authorList>
            <person name="Lanie J.A."/>
            <person name="Ng W.-L."/>
            <person name="Kazmierczak K.M."/>
            <person name="Andrzejewski T.M."/>
            <person name="Davidsen T.M."/>
            <person name="Wayne K.J."/>
            <person name="Tettelin H."/>
            <person name="Glass J.I."/>
            <person name="Rusch D."/>
            <person name="Podicherti R."/>
            <person name="Tsui H.-C.T."/>
            <person name="Winkler M.E."/>
        </authorList>
    </citation>
    <scope>NUCLEOTIDE SEQUENCE</scope>
</reference>
<evidence type="ECO:0000256" key="1">
    <source>
        <dbReference type="ARBA" id="ARBA00023002"/>
    </source>
</evidence>
<dbReference type="GO" id="GO:0016491">
    <property type="term" value="F:oxidoreductase activity"/>
    <property type="evidence" value="ECO:0007669"/>
    <property type="project" value="UniProtKB-KW"/>
</dbReference>
<organism evidence="3">
    <name type="scientific">marine metagenome</name>
    <dbReference type="NCBI Taxonomy" id="408172"/>
    <lineage>
        <taxon>unclassified sequences</taxon>
        <taxon>metagenomes</taxon>
        <taxon>ecological metagenomes</taxon>
    </lineage>
</organism>
<dbReference type="Pfam" id="PF08240">
    <property type="entry name" value="ADH_N"/>
    <property type="match status" value="1"/>
</dbReference>
<dbReference type="PANTHER" id="PTHR44054">
    <property type="entry name" value="SYNAPTIC VESICLE MEMBRANE PROTEIN VAT-1 HOMOLOG-LIKE"/>
    <property type="match status" value="1"/>
</dbReference>
<dbReference type="Gene3D" id="3.90.180.10">
    <property type="entry name" value="Medium-chain alcohol dehydrogenases, catalytic domain"/>
    <property type="match status" value="1"/>
</dbReference>
<gene>
    <name evidence="3" type="ORF">METZ01_LOCUS31440</name>
</gene>
<dbReference type="EMBL" id="UINC01001359">
    <property type="protein sequence ID" value="SUZ78586.1"/>
    <property type="molecule type" value="Genomic_DNA"/>
</dbReference>
<dbReference type="Gene3D" id="3.40.50.720">
    <property type="entry name" value="NAD(P)-binding Rossmann-like Domain"/>
    <property type="match status" value="1"/>
</dbReference>
<dbReference type="InterPro" id="IPR013149">
    <property type="entry name" value="ADH-like_C"/>
</dbReference>
<feature type="domain" description="Enoyl reductase (ER)" evidence="2">
    <location>
        <begin position="3"/>
        <end position="312"/>
    </location>
</feature>